<keyword evidence="1" id="KW-1133">Transmembrane helix</keyword>
<evidence type="ECO:0000256" key="1">
    <source>
        <dbReference type="SAM" id="Phobius"/>
    </source>
</evidence>
<dbReference type="Proteomes" id="UP000187609">
    <property type="component" value="Unassembled WGS sequence"/>
</dbReference>
<dbReference type="EMBL" id="MJEQ01000591">
    <property type="protein sequence ID" value="OIT35200.1"/>
    <property type="molecule type" value="Genomic_DNA"/>
</dbReference>
<evidence type="ECO:0000313" key="3">
    <source>
        <dbReference type="EMBL" id="OIT35200.1"/>
    </source>
</evidence>
<feature type="domain" description="PB1-like" evidence="2">
    <location>
        <begin position="25"/>
        <end position="102"/>
    </location>
</feature>
<dbReference type="AlphaFoldDB" id="A0A314L0R8"/>
<keyword evidence="1" id="KW-0472">Membrane</keyword>
<gene>
    <name evidence="3" type="ORF">A4A49_23319</name>
</gene>
<evidence type="ECO:0000313" key="4">
    <source>
        <dbReference type="Proteomes" id="UP000187609"/>
    </source>
</evidence>
<protein>
    <recommendedName>
        <fullName evidence="2">PB1-like domain-containing protein</fullName>
    </recommendedName>
</protein>
<dbReference type="Pfam" id="PF26130">
    <property type="entry name" value="PB1-like"/>
    <property type="match status" value="1"/>
</dbReference>
<accession>A0A314L0R8</accession>
<evidence type="ECO:0000259" key="2">
    <source>
        <dbReference type="Pfam" id="PF26130"/>
    </source>
</evidence>
<dbReference type="InterPro" id="IPR058594">
    <property type="entry name" value="PB1-like_dom_pln"/>
</dbReference>
<keyword evidence="4" id="KW-1185">Reference proteome</keyword>
<reference evidence="3" key="1">
    <citation type="submission" date="2016-11" db="EMBL/GenBank/DDBJ databases">
        <title>The genome of Nicotiana attenuata.</title>
        <authorList>
            <person name="Xu S."/>
            <person name="Brockmoeller T."/>
            <person name="Gaquerel E."/>
            <person name="Navarro A."/>
            <person name="Kuhl H."/>
            <person name="Gase K."/>
            <person name="Ling Z."/>
            <person name="Zhou W."/>
            <person name="Kreitzer C."/>
            <person name="Stanke M."/>
            <person name="Tang H."/>
            <person name="Lyons E."/>
            <person name="Pandey P."/>
            <person name="Pandey S.P."/>
            <person name="Timmermann B."/>
            <person name="Baldwin I.T."/>
        </authorList>
    </citation>
    <scope>NUCLEOTIDE SEQUENCE [LARGE SCALE GENOMIC DNA]</scope>
    <source>
        <strain evidence="3">UT</strain>
    </source>
</reference>
<name>A0A314L0R8_NICAT</name>
<comment type="caution">
    <text evidence="3">The sequence shown here is derived from an EMBL/GenBank/DDBJ whole genome shotgun (WGS) entry which is preliminary data.</text>
</comment>
<keyword evidence="1" id="KW-0812">Transmembrane</keyword>
<dbReference type="Gramene" id="OIT35200">
    <property type="protein sequence ID" value="OIT35200"/>
    <property type="gene ID" value="A4A49_23319"/>
</dbReference>
<sequence length="238" mass="27297">MLLRRNTGRESPHFYVSDSITEASFVTMKIYHGEIMKRIPEKHYVGGNIDYIDYVNAAKLNIAEFKKMAEICGYFRDSITFWRKCERPGSRWKLISKDFEASAVDDVLVDTHEKRNQSILEERELLSDEIKRKMVDIEEDSDCVDSEDVQSLDSDSETESFNFPKFNPKTDGDNPVLAGVGILLFFEAAAGIVLLFLKLVLESDCYFCRKMIQFCLMRKNNTEPNEYTVSGALSSFDG</sequence>
<feature type="transmembrane region" description="Helical" evidence="1">
    <location>
        <begin position="176"/>
        <end position="201"/>
    </location>
</feature>
<organism evidence="3 4">
    <name type="scientific">Nicotiana attenuata</name>
    <name type="common">Coyote tobacco</name>
    <dbReference type="NCBI Taxonomy" id="49451"/>
    <lineage>
        <taxon>Eukaryota</taxon>
        <taxon>Viridiplantae</taxon>
        <taxon>Streptophyta</taxon>
        <taxon>Embryophyta</taxon>
        <taxon>Tracheophyta</taxon>
        <taxon>Spermatophyta</taxon>
        <taxon>Magnoliopsida</taxon>
        <taxon>eudicotyledons</taxon>
        <taxon>Gunneridae</taxon>
        <taxon>Pentapetalae</taxon>
        <taxon>asterids</taxon>
        <taxon>lamiids</taxon>
        <taxon>Solanales</taxon>
        <taxon>Solanaceae</taxon>
        <taxon>Nicotianoideae</taxon>
        <taxon>Nicotianeae</taxon>
        <taxon>Nicotiana</taxon>
    </lineage>
</organism>
<proteinExistence type="predicted"/>